<evidence type="ECO:0000313" key="4">
    <source>
        <dbReference type="Proteomes" id="UP000324585"/>
    </source>
</evidence>
<sequence length="94" mass="9930">MSDGGERRPPSKGAGESSGSVPPGKAAFFEEQNGDSENAHEGRDLHDNVGGAVQRNGGRTMSLFGEGQDVQVLVGLAVLAMILEYIYSRFRCGC</sequence>
<protein>
    <submittedName>
        <fullName evidence="3">Uncharacterized protein</fullName>
    </submittedName>
</protein>
<name>A0A5J4YW44_PORPP</name>
<feature type="region of interest" description="Disordered" evidence="1">
    <location>
        <begin position="1"/>
        <end position="58"/>
    </location>
</feature>
<keyword evidence="2" id="KW-1133">Transmembrane helix</keyword>
<comment type="caution">
    <text evidence="3">The sequence shown here is derived from an EMBL/GenBank/DDBJ whole genome shotgun (WGS) entry which is preliminary data.</text>
</comment>
<evidence type="ECO:0000256" key="2">
    <source>
        <dbReference type="SAM" id="Phobius"/>
    </source>
</evidence>
<feature type="compositionally biased region" description="Basic and acidic residues" evidence="1">
    <location>
        <begin position="37"/>
        <end position="47"/>
    </location>
</feature>
<dbReference type="AlphaFoldDB" id="A0A5J4YW44"/>
<gene>
    <name evidence="3" type="ORF">FVE85_3273</name>
</gene>
<evidence type="ECO:0000313" key="3">
    <source>
        <dbReference type="EMBL" id="KAA8495032.1"/>
    </source>
</evidence>
<keyword evidence="4" id="KW-1185">Reference proteome</keyword>
<organism evidence="3 4">
    <name type="scientific">Porphyridium purpureum</name>
    <name type="common">Red alga</name>
    <name type="synonym">Porphyridium cruentum</name>
    <dbReference type="NCBI Taxonomy" id="35688"/>
    <lineage>
        <taxon>Eukaryota</taxon>
        <taxon>Rhodophyta</taxon>
        <taxon>Bangiophyceae</taxon>
        <taxon>Porphyridiales</taxon>
        <taxon>Porphyridiaceae</taxon>
        <taxon>Porphyridium</taxon>
    </lineage>
</organism>
<dbReference type="Proteomes" id="UP000324585">
    <property type="component" value="Unassembled WGS sequence"/>
</dbReference>
<reference evidence="4" key="1">
    <citation type="journal article" date="2019" name="Nat. Commun.">
        <title>Expansion of phycobilisome linker gene families in mesophilic red algae.</title>
        <authorList>
            <person name="Lee J."/>
            <person name="Kim D."/>
            <person name="Bhattacharya D."/>
            <person name="Yoon H.S."/>
        </authorList>
    </citation>
    <scope>NUCLEOTIDE SEQUENCE [LARGE SCALE GENOMIC DNA]</scope>
    <source>
        <strain evidence="4">CCMP 1328</strain>
    </source>
</reference>
<keyword evidence="2" id="KW-0812">Transmembrane</keyword>
<keyword evidence="2" id="KW-0472">Membrane</keyword>
<evidence type="ECO:0000256" key="1">
    <source>
        <dbReference type="SAM" id="MobiDB-lite"/>
    </source>
</evidence>
<proteinExistence type="predicted"/>
<feature type="transmembrane region" description="Helical" evidence="2">
    <location>
        <begin position="70"/>
        <end position="87"/>
    </location>
</feature>
<accession>A0A5J4YW44</accession>
<dbReference type="EMBL" id="VRMN01000004">
    <property type="protein sequence ID" value="KAA8495032.1"/>
    <property type="molecule type" value="Genomic_DNA"/>
</dbReference>